<dbReference type="Proteomes" id="UP000035963">
    <property type="component" value="Unassembled WGS sequence"/>
</dbReference>
<organism evidence="1 2">
    <name type="scientific">Caballeronia mineralivorans PML1(12)</name>
    <dbReference type="NCBI Taxonomy" id="908627"/>
    <lineage>
        <taxon>Bacteria</taxon>
        <taxon>Pseudomonadati</taxon>
        <taxon>Pseudomonadota</taxon>
        <taxon>Betaproteobacteria</taxon>
        <taxon>Burkholderiales</taxon>
        <taxon>Burkholderiaceae</taxon>
        <taxon>Caballeronia</taxon>
    </lineage>
</organism>
<protein>
    <submittedName>
        <fullName evidence="1">Uncharacterized protein</fullName>
    </submittedName>
</protein>
<dbReference type="AlphaFoldDB" id="A0A0J1FQD5"/>
<sequence>MARKIIDREALLKIINDHLETVHVCRNLHVSSLGVDLHRANGGNWTTNGLRLSGDDHDQVACGEAIIVFMRDLQERYDIRV</sequence>
<dbReference type="OrthoDB" id="9913997at2"/>
<dbReference type="RefSeq" id="WP_047896412.1">
    <property type="nucleotide sequence ID" value="NZ_AEJF01000194.1"/>
</dbReference>
<dbReference type="EMBL" id="AEJF01000194">
    <property type="protein sequence ID" value="KLU21963.1"/>
    <property type="molecule type" value="Genomic_DNA"/>
</dbReference>
<name>A0A0J1FQD5_9BURK</name>
<keyword evidence="2" id="KW-1185">Reference proteome</keyword>
<reference evidence="1 2" key="1">
    <citation type="journal article" date="2015" name="Genome Announc.">
        <title>Draft Genome Sequence of Burkholderia sp. Strain PML1(12), an Ectomycorrhizosphere-Inhabiting Bacterium with Effective Mineral-Weathering Ability.</title>
        <authorList>
            <person name="Uroz S."/>
            <person name="Oger P."/>
        </authorList>
    </citation>
    <scope>NUCLEOTIDE SEQUENCE [LARGE SCALE GENOMIC DNA]</scope>
    <source>
        <strain evidence="2">PML1(12)</strain>
    </source>
</reference>
<comment type="caution">
    <text evidence="1">The sequence shown here is derived from an EMBL/GenBank/DDBJ whole genome shotgun (WGS) entry which is preliminary data.</text>
</comment>
<proteinExistence type="predicted"/>
<gene>
    <name evidence="1" type="ORF">EOS_33005</name>
</gene>
<accession>A0A0J1FQD5</accession>
<evidence type="ECO:0000313" key="1">
    <source>
        <dbReference type="EMBL" id="KLU21963.1"/>
    </source>
</evidence>
<dbReference type="PATRIC" id="fig|908627.4.peg.7374"/>
<evidence type="ECO:0000313" key="2">
    <source>
        <dbReference type="Proteomes" id="UP000035963"/>
    </source>
</evidence>